<sequence length="114" mass="13049">MTYEERIDSLIPLADKEALEIVNRIGGSQMKLSKPIKKDRHVGDIVVAKVDEILLERFLLTTKLRLEAQAILIRCNGEDRKTWEDAAKEYDLPKDREYRFLPLTGEIAVAGYCS</sequence>
<accession>A0A6M3LLS4</accession>
<evidence type="ECO:0000313" key="1">
    <source>
        <dbReference type="EMBL" id="QJA93765.1"/>
    </source>
</evidence>
<proteinExistence type="predicted"/>
<protein>
    <submittedName>
        <fullName evidence="1">Uncharacterized protein</fullName>
    </submittedName>
</protein>
<gene>
    <name evidence="1" type="ORF">MM415B04120_0013</name>
</gene>
<dbReference type="AlphaFoldDB" id="A0A6M3LLS4"/>
<reference evidence="1" key="1">
    <citation type="submission" date="2020-03" db="EMBL/GenBank/DDBJ databases">
        <title>The deep terrestrial virosphere.</title>
        <authorList>
            <person name="Holmfeldt K."/>
            <person name="Nilsson E."/>
            <person name="Simone D."/>
            <person name="Lopez-Fernandez M."/>
            <person name="Wu X."/>
            <person name="de Brujin I."/>
            <person name="Lundin D."/>
            <person name="Andersson A."/>
            <person name="Bertilsson S."/>
            <person name="Dopson M."/>
        </authorList>
    </citation>
    <scope>NUCLEOTIDE SEQUENCE</scope>
    <source>
        <strain evidence="1">MM415B04120</strain>
    </source>
</reference>
<organism evidence="1">
    <name type="scientific">viral metagenome</name>
    <dbReference type="NCBI Taxonomy" id="1070528"/>
    <lineage>
        <taxon>unclassified sequences</taxon>
        <taxon>metagenomes</taxon>
        <taxon>organismal metagenomes</taxon>
    </lineage>
</organism>
<dbReference type="EMBL" id="MT143175">
    <property type="protein sequence ID" value="QJA93765.1"/>
    <property type="molecule type" value="Genomic_DNA"/>
</dbReference>
<name>A0A6M3LLS4_9ZZZZ</name>